<dbReference type="CDD" id="cd04647">
    <property type="entry name" value="LbH_MAT_like"/>
    <property type="match status" value="1"/>
</dbReference>
<dbReference type="Gene3D" id="2.160.10.10">
    <property type="entry name" value="Hexapeptide repeat proteins"/>
    <property type="match status" value="1"/>
</dbReference>
<dbReference type="InterPro" id="IPR001451">
    <property type="entry name" value="Hexapep"/>
</dbReference>
<dbReference type="InterPro" id="IPR051159">
    <property type="entry name" value="Hexapeptide_acetyltransf"/>
</dbReference>
<dbReference type="AlphaFoldDB" id="A0A644WF98"/>
<dbReference type="EMBL" id="VSSQ01000853">
    <property type="protein sequence ID" value="MPM02217.1"/>
    <property type="molecule type" value="Genomic_DNA"/>
</dbReference>
<dbReference type="SUPFAM" id="SSF51161">
    <property type="entry name" value="Trimeric LpxA-like enzymes"/>
    <property type="match status" value="1"/>
</dbReference>
<dbReference type="Pfam" id="PF00132">
    <property type="entry name" value="Hexapep"/>
    <property type="match status" value="1"/>
</dbReference>
<dbReference type="PANTHER" id="PTHR23416">
    <property type="entry name" value="SIALIC ACID SYNTHASE-RELATED"/>
    <property type="match status" value="1"/>
</dbReference>
<dbReference type="InterPro" id="IPR011004">
    <property type="entry name" value="Trimer_LpxA-like_sf"/>
</dbReference>
<evidence type="ECO:0008006" key="2">
    <source>
        <dbReference type="Google" id="ProtNLM"/>
    </source>
</evidence>
<protein>
    <recommendedName>
        <fullName evidence="2">Acyltransferase</fullName>
    </recommendedName>
</protein>
<sequence length="194" mass="21983">MCIRICESIKYRIARLFHPVLKPRTFGFKRNFQGVKLHHFSLGNTTFIDYRKKLIIGNRVYIGHYNFIEASHGIELGEGAQITDFVSITTHSSHNSIRLYGRHYSDFKELKGYETGQVSIGPFTFVGPHSVIMPGTKIGKGCIVKAFSYVKGEFPDFSIIGGNPATICGDVKSHDKALLDKFPELNDFYKEWAE</sequence>
<gene>
    <name evidence="1" type="ORF">SDC9_48462</name>
</gene>
<evidence type="ECO:0000313" key="1">
    <source>
        <dbReference type="EMBL" id="MPM02217.1"/>
    </source>
</evidence>
<name>A0A644WF98_9ZZZZ</name>
<proteinExistence type="predicted"/>
<accession>A0A644WF98</accession>
<reference evidence="1" key="1">
    <citation type="submission" date="2019-08" db="EMBL/GenBank/DDBJ databases">
        <authorList>
            <person name="Kucharzyk K."/>
            <person name="Murdoch R.W."/>
            <person name="Higgins S."/>
            <person name="Loffler F."/>
        </authorList>
    </citation>
    <scope>NUCLEOTIDE SEQUENCE</scope>
</reference>
<organism evidence="1">
    <name type="scientific">bioreactor metagenome</name>
    <dbReference type="NCBI Taxonomy" id="1076179"/>
    <lineage>
        <taxon>unclassified sequences</taxon>
        <taxon>metagenomes</taxon>
        <taxon>ecological metagenomes</taxon>
    </lineage>
</organism>
<comment type="caution">
    <text evidence="1">The sequence shown here is derived from an EMBL/GenBank/DDBJ whole genome shotgun (WGS) entry which is preliminary data.</text>
</comment>